<evidence type="ECO:0000256" key="1">
    <source>
        <dbReference type="SAM" id="Phobius"/>
    </source>
</evidence>
<protein>
    <submittedName>
        <fullName evidence="2">DNA-binding response regulator</fullName>
    </submittedName>
</protein>
<feature type="transmembrane region" description="Helical" evidence="1">
    <location>
        <begin position="59"/>
        <end position="78"/>
    </location>
</feature>
<evidence type="ECO:0000313" key="2">
    <source>
        <dbReference type="EMBL" id="MDI4647790.1"/>
    </source>
</evidence>
<accession>A0ABT6TLU4</accession>
<comment type="caution">
    <text evidence="2">The sequence shown here is derived from an EMBL/GenBank/DDBJ whole genome shotgun (WGS) entry which is preliminary data.</text>
</comment>
<keyword evidence="1" id="KW-0472">Membrane</keyword>
<reference evidence="2" key="1">
    <citation type="submission" date="2023-04" db="EMBL/GenBank/DDBJ databases">
        <title>Comparative genomic analysis of Cohnella hashimotonis sp. nov., isolated from the International Space Station.</title>
        <authorList>
            <person name="Venkateswaran K."/>
            <person name="Simpson A."/>
        </authorList>
    </citation>
    <scope>NUCLEOTIDE SEQUENCE</scope>
    <source>
        <strain evidence="2">F6_2S_P_1</strain>
    </source>
</reference>
<dbReference type="RefSeq" id="WP_282910537.1">
    <property type="nucleotide sequence ID" value="NZ_JAGRPV010000001.1"/>
</dbReference>
<dbReference type="EMBL" id="JAGRPV010000001">
    <property type="protein sequence ID" value="MDI4647790.1"/>
    <property type="molecule type" value="Genomic_DNA"/>
</dbReference>
<dbReference type="GO" id="GO:0003677">
    <property type="term" value="F:DNA binding"/>
    <property type="evidence" value="ECO:0007669"/>
    <property type="project" value="UniProtKB-KW"/>
</dbReference>
<keyword evidence="1" id="KW-1133">Transmembrane helix</keyword>
<keyword evidence="3" id="KW-1185">Reference proteome</keyword>
<keyword evidence="1" id="KW-0812">Transmembrane</keyword>
<name>A0ABT6TLU4_9BACL</name>
<keyword evidence="2" id="KW-0238">DNA-binding</keyword>
<organism evidence="2 3">
    <name type="scientific">Cohnella hashimotonis</name>
    <dbReference type="NCBI Taxonomy" id="2826895"/>
    <lineage>
        <taxon>Bacteria</taxon>
        <taxon>Bacillati</taxon>
        <taxon>Bacillota</taxon>
        <taxon>Bacilli</taxon>
        <taxon>Bacillales</taxon>
        <taxon>Paenibacillaceae</taxon>
        <taxon>Cohnella</taxon>
    </lineage>
</organism>
<dbReference type="Proteomes" id="UP001161691">
    <property type="component" value="Unassembled WGS sequence"/>
</dbReference>
<proteinExistence type="predicted"/>
<gene>
    <name evidence="2" type="ORF">KB449_22755</name>
</gene>
<evidence type="ECO:0000313" key="3">
    <source>
        <dbReference type="Proteomes" id="UP001161691"/>
    </source>
</evidence>
<sequence>MGKVSSRRLSAVSAMLQQLSINAAAGELDAHSQLAFEAAFATWWRQVLRKTSSRCRIRLAGGLSHASLFFLRFVWWPAFRSLTGLIPEYEIVDYKDGYRYIDFVYITNGLRIAIELDGRGPHRLHLSADEFEDELMRQNYLVLDHWLVLRFPFLMLRDKPRKCEQLLQQLLGSAGGAHIELFNQLCATEQRILACISRMTGGFGPSQVAPAAGVSKNTAGKYLRLLVDKQFISPINAEHRKIRKYSLNRDRIPFHFF</sequence>